<dbReference type="Proteomes" id="UP000249547">
    <property type="component" value="Unassembled WGS sequence"/>
</dbReference>
<accession>A0A327QD52</accession>
<dbReference type="AlphaFoldDB" id="A0A327QD52"/>
<keyword evidence="4" id="KW-1185">Reference proteome</keyword>
<keyword evidence="2" id="KW-0732">Signal</keyword>
<keyword evidence="1" id="KW-0812">Transmembrane</keyword>
<dbReference type="RefSeq" id="WP_111599370.1">
    <property type="nucleotide sequence ID" value="NZ_QLLL01000007.1"/>
</dbReference>
<evidence type="ECO:0000313" key="3">
    <source>
        <dbReference type="EMBL" id="RAJ01714.1"/>
    </source>
</evidence>
<evidence type="ECO:0000256" key="2">
    <source>
        <dbReference type="SAM" id="SignalP"/>
    </source>
</evidence>
<keyword evidence="1" id="KW-0472">Membrane</keyword>
<dbReference type="OrthoDB" id="678747at2"/>
<sequence length="74" mass="8083">MKKLAGLLIMMVLLVMSSRVMAQCSLCTKTAQQLGEGPAKGLNSGILYLAGAPLLIIIFLAVRWYRSNRQTSEL</sequence>
<reference evidence="3 4" key="1">
    <citation type="submission" date="2018-06" db="EMBL/GenBank/DDBJ databases">
        <title>Genomic Encyclopedia of Archaeal and Bacterial Type Strains, Phase II (KMG-II): from individual species to whole genera.</title>
        <authorList>
            <person name="Goeker M."/>
        </authorList>
    </citation>
    <scope>NUCLEOTIDE SEQUENCE [LARGE SCALE GENOMIC DNA]</scope>
    <source>
        <strain evidence="3 4">DSM 23857</strain>
    </source>
</reference>
<feature type="signal peptide" evidence="2">
    <location>
        <begin position="1"/>
        <end position="22"/>
    </location>
</feature>
<comment type="caution">
    <text evidence="3">The sequence shown here is derived from an EMBL/GenBank/DDBJ whole genome shotgun (WGS) entry which is preliminary data.</text>
</comment>
<feature type="chain" id="PRO_5016463125" evidence="2">
    <location>
        <begin position="23"/>
        <end position="74"/>
    </location>
</feature>
<evidence type="ECO:0000313" key="4">
    <source>
        <dbReference type="Proteomes" id="UP000249547"/>
    </source>
</evidence>
<feature type="transmembrane region" description="Helical" evidence="1">
    <location>
        <begin position="46"/>
        <end position="65"/>
    </location>
</feature>
<protein>
    <submittedName>
        <fullName evidence="3">Uncharacterized protein</fullName>
    </submittedName>
</protein>
<evidence type="ECO:0000256" key="1">
    <source>
        <dbReference type="SAM" id="Phobius"/>
    </source>
</evidence>
<keyword evidence="1" id="KW-1133">Transmembrane helix</keyword>
<name>A0A327QD52_9BACT</name>
<proteinExistence type="predicted"/>
<organism evidence="3 4">
    <name type="scientific">Chitinophaga skermanii</name>
    <dbReference type="NCBI Taxonomy" id="331697"/>
    <lineage>
        <taxon>Bacteria</taxon>
        <taxon>Pseudomonadati</taxon>
        <taxon>Bacteroidota</taxon>
        <taxon>Chitinophagia</taxon>
        <taxon>Chitinophagales</taxon>
        <taxon>Chitinophagaceae</taxon>
        <taxon>Chitinophaga</taxon>
    </lineage>
</organism>
<gene>
    <name evidence="3" type="ORF">LX64_03932</name>
</gene>
<dbReference type="EMBL" id="QLLL01000007">
    <property type="protein sequence ID" value="RAJ01714.1"/>
    <property type="molecule type" value="Genomic_DNA"/>
</dbReference>